<name>A0A1D6I7X9_MAIZE</name>
<comment type="similarity">
    <text evidence="2">Belongs to the bHLH protein family.</text>
</comment>
<keyword evidence="10" id="KW-1185">Reference proteome</keyword>
<dbReference type="CDD" id="cd18919">
    <property type="entry name" value="bHLH_AtBPE_like"/>
    <property type="match status" value="1"/>
</dbReference>
<dbReference type="SMART" id="SM00353">
    <property type="entry name" value="HLH"/>
    <property type="match status" value="1"/>
</dbReference>
<dbReference type="SMR" id="A0A1D6I7X9"/>
<sequence>MDSDYVASLLMGMGSSAPALDFAALDAGFLETLCGGGGGLFGVSGVAAGAGCGGVSPEGSSVSDPAWARARGDDNVRKRKAPPTGSAGGKEACPGKAAEAKGPDGKRCRVGGSDSPVKPKVEEVAASDASVELKAQKKGKGKTAKPAVEPPKDYVHVRARRGQATDSHSLAERVRREKISQRMKFLQDLVPGCNKVVGKALMLDEIINYVQSLQQQVEFLSMKLATVNPQLDFSNLSTLLHKDMYQPCGPSANSVFPLESDGAAFPFCDQADLFHSFGSGSAAMEDQCSLSLLDTALPHAANPQFAFQKQQRDFWEDGLQNALPTGSEQRQEEDGLLVPNFDGQLHADQTKVEF</sequence>
<accession>A0A1D6I7X9</accession>
<reference evidence="9" key="3">
    <citation type="submission" date="2021-05" db="UniProtKB">
        <authorList>
            <consortium name="EnsemblPlants"/>
        </authorList>
    </citation>
    <scope>IDENTIFICATION</scope>
    <source>
        <strain evidence="9">cv. B73</strain>
    </source>
</reference>
<dbReference type="SUPFAM" id="SSF47459">
    <property type="entry name" value="HLH, helix-loop-helix DNA-binding domain"/>
    <property type="match status" value="1"/>
</dbReference>
<evidence type="ECO:0000259" key="7">
    <source>
        <dbReference type="PROSITE" id="PS50888"/>
    </source>
</evidence>
<dbReference type="InterPro" id="IPR011598">
    <property type="entry name" value="bHLH_dom"/>
</dbReference>
<proteinExistence type="inferred from homology"/>
<dbReference type="InterPro" id="IPR024097">
    <property type="entry name" value="bHLH_ZIP_TF"/>
</dbReference>
<dbReference type="GO" id="GO:0003700">
    <property type="term" value="F:DNA-binding transcription factor activity"/>
    <property type="evidence" value="ECO:0000318"/>
    <property type="project" value="GO_Central"/>
</dbReference>
<keyword evidence="5" id="KW-0539">Nucleus</keyword>
<dbReference type="Proteomes" id="UP000007305">
    <property type="component" value="Chromosome 7"/>
</dbReference>
<dbReference type="PANTHER" id="PTHR12565">
    <property type="entry name" value="STEROL REGULATORY ELEMENT-BINDING PROTEIN"/>
    <property type="match status" value="1"/>
</dbReference>
<dbReference type="ExpressionAtlas" id="A0A1D6I7X9">
    <property type="expression patterns" value="baseline and differential"/>
</dbReference>
<evidence type="ECO:0000313" key="8">
    <source>
        <dbReference type="EMBL" id="ONM56151.1"/>
    </source>
</evidence>
<evidence type="ECO:0000256" key="1">
    <source>
        <dbReference type="ARBA" id="ARBA00004123"/>
    </source>
</evidence>
<dbReference type="GO" id="GO:0046983">
    <property type="term" value="F:protein dimerization activity"/>
    <property type="evidence" value="ECO:0007669"/>
    <property type="project" value="InterPro"/>
</dbReference>
<dbReference type="FunFam" id="4.10.280.10:FF:000002">
    <property type="entry name" value="Basic helix-loop-helix transcription factor"/>
    <property type="match status" value="1"/>
</dbReference>
<reference evidence="9" key="2">
    <citation type="submission" date="2019-07" db="EMBL/GenBank/DDBJ databases">
        <authorList>
            <person name="Seetharam A."/>
            <person name="Woodhouse M."/>
            <person name="Cannon E."/>
        </authorList>
    </citation>
    <scope>NUCLEOTIDE SEQUENCE [LARGE SCALE GENOMIC DNA]</scope>
    <source>
        <strain evidence="9">cv. B73</strain>
    </source>
</reference>
<keyword evidence="4" id="KW-0804">Transcription</keyword>
<dbReference type="PANTHER" id="PTHR12565:SF315">
    <property type="entry name" value="OS09G0501600 PROTEIN"/>
    <property type="match status" value="1"/>
</dbReference>
<dbReference type="Pfam" id="PF00010">
    <property type="entry name" value="HLH"/>
    <property type="match status" value="1"/>
</dbReference>
<keyword evidence="3" id="KW-0805">Transcription regulation</keyword>
<dbReference type="AlphaFoldDB" id="A0A1D6I7X9"/>
<dbReference type="PROSITE" id="PS50888">
    <property type="entry name" value="BHLH"/>
    <property type="match status" value="1"/>
</dbReference>
<organism evidence="8">
    <name type="scientific">Zea mays</name>
    <name type="common">Maize</name>
    <dbReference type="NCBI Taxonomy" id="4577"/>
    <lineage>
        <taxon>Eukaryota</taxon>
        <taxon>Viridiplantae</taxon>
        <taxon>Streptophyta</taxon>
        <taxon>Embryophyta</taxon>
        <taxon>Tracheophyta</taxon>
        <taxon>Spermatophyta</taxon>
        <taxon>Magnoliopsida</taxon>
        <taxon>Liliopsida</taxon>
        <taxon>Poales</taxon>
        <taxon>Poaceae</taxon>
        <taxon>PACMAD clade</taxon>
        <taxon>Panicoideae</taxon>
        <taxon>Andropogonodae</taxon>
        <taxon>Andropogoneae</taxon>
        <taxon>Tripsacinae</taxon>
        <taxon>Zea</taxon>
    </lineage>
</organism>
<feature type="domain" description="BHLH" evidence="7">
    <location>
        <begin position="163"/>
        <end position="213"/>
    </location>
</feature>
<evidence type="ECO:0000256" key="5">
    <source>
        <dbReference type="ARBA" id="ARBA00023242"/>
    </source>
</evidence>
<comment type="subcellular location">
    <subcellularLocation>
        <location evidence="1">Nucleus</location>
    </subcellularLocation>
</comment>
<dbReference type="eggNOG" id="ENOG502QRSF">
    <property type="taxonomic scope" value="Eukaryota"/>
</dbReference>
<evidence type="ECO:0000256" key="6">
    <source>
        <dbReference type="SAM" id="MobiDB-lite"/>
    </source>
</evidence>
<dbReference type="EMBL" id="CM007650">
    <property type="protein sequence ID" value="ONM56151.1"/>
    <property type="molecule type" value="Genomic_DNA"/>
</dbReference>
<dbReference type="Gene3D" id="4.10.280.10">
    <property type="entry name" value="Helix-loop-helix DNA-binding domain"/>
    <property type="match status" value="1"/>
</dbReference>
<evidence type="ECO:0000256" key="2">
    <source>
        <dbReference type="ARBA" id="ARBA00005510"/>
    </source>
</evidence>
<evidence type="ECO:0000313" key="9">
    <source>
        <dbReference type="EnsemblPlants" id="Zm00001eb317460_P004"/>
    </source>
</evidence>
<protein>
    <submittedName>
        <fullName evidence="8">Transcription factor bHLH62</fullName>
    </submittedName>
</protein>
<feature type="compositionally biased region" description="Basic and acidic residues" evidence="6">
    <location>
        <begin position="98"/>
        <end position="107"/>
    </location>
</feature>
<evidence type="ECO:0000313" key="10">
    <source>
        <dbReference type="Proteomes" id="UP000007305"/>
    </source>
</evidence>
<dbReference type="PaxDb" id="4577-GRMZM2G144275_P04"/>
<gene>
    <name evidence="9" type="primary">LOC100285547</name>
    <name evidence="8" type="ORF">ZEAMMB73_Zm00001d021019</name>
</gene>
<evidence type="ECO:0000256" key="3">
    <source>
        <dbReference type="ARBA" id="ARBA00023015"/>
    </source>
</evidence>
<feature type="region of interest" description="Disordered" evidence="6">
    <location>
        <begin position="54"/>
        <end position="119"/>
    </location>
</feature>
<dbReference type="EnsemblPlants" id="Zm00001eb317460_T004">
    <property type="protein sequence ID" value="Zm00001eb317460_P004"/>
    <property type="gene ID" value="Zm00001eb317460"/>
</dbReference>
<dbReference type="FunCoup" id="A0A1D6I7X9">
    <property type="interactions" value="166"/>
</dbReference>
<dbReference type="OrthoDB" id="1915602at2759"/>
<dbReference type="Gramene" id="Zm00001eb317460_T004">
    <property type="protein sequence ID" value="Zm00001eb317460_P004"/>
    <property type="gene ID" value="Zm00001eb317460"/>
</dbReference>
<evidence type="ECO:0000256" key="4">
    <source>
        <dbReference type="ARBA" id="ARBA00023163"/>
    </source>
</evidence>
<dbReference type="InterPro" id="IPR036638">
    <property type="entry name" value="HLH_DNA-bd_sf"/>
</dbReference>
<reference evidence="8 10" key="1">
    <citation type="submission" date="2015-12" db="EMBL/GenBank/DDBJ databases">
        <title>Update maize B73 reference genome by single molecule sequencing technologies.</title>
        <authorList>
            <consortium name="Maize Genome Sequencing Project"/>
            <person name="Ware D."/>
        </authorList>
    </citation>
    <scope>NUCLEOTIDE SEQUENCE [LARGE SCALE GENOMIC DNA]</scope>
    <source>
        <strain evidence="10">cv. B73</strain>
        <tissue evidence="8">Seedling</tissue>
    </source>
</reference>
<dbReference type="GO" id="GO:0005634">
    <property type="term" value="C:nucleus"/>
    <property type="evidence" value="ECO:0000318"/>
    <property type="project" value="GO_Central"/>
</dbReference>